<keyword evidence="6" id="KW-1185">Reference proteome</keyword>
<sequence length="134" mass="14410">MSSHDRPEDATPDGPGTTDEMDDTAVRNPEEWAMDTTTDAARTAPQATRGGLHPVNLTHLIMGTVLAAFAGIWVAIEVASLPVDDLRWVLPVPWLLAGSAGLLAATLGRRRRERVTRDDGDVGVVGDHPVDPRR</sequence>
<evidence type="ECO:0008006" key="7">
    <source>
        <dbReference type="Google" id="ProtNLM"/>
    </source>
</evidence>
<feature type="transmembrane region" description="Helical" evidence="2">
    <location>
        <begin position="88"/>
        <end position="107"/>
    </location>
</feature>
<gene>
    <name evidence="4" type="ORF">E2C04_13550</name>
    <name evidence="3" type="ORF">GCM10007231_23520</name>
</gene>
<dbReference type="RefSeq" id="WP_135832994.1">
    <property type="nucleotide sequence ID" value="NZ_BMCK01000003.1"/>
</dbReference>
<dbReference type="EMBL" id="CP038462">
    <property type="protein sequence ID" value="QCC77951.1"/>
    <property type="molecule type" value="Genomic_DNA"/>
</dbReference>
<feature type="compositionally biased region" description="Low complexity" evidence="1">
    <location>
        <begin position="34"/>
        <end position="49"/>
    </location>
</feature>
<dbReference type="Proteomes" id="UP000630594">
    <property type="component" value="Unassembled WGS sequence"/>
</dbReference>
<dbReference type="KEGG" id="ndp:E2C04_13550"/>
<reference evidence="3" key="5">
    <citation type="submission" date="2024-05" db="EMBL/GenBank/DDBJ databases">
        <authorList>
            <person name="Sun Q."/>
            <person name="Sedlacek I."/>
        </authorList>
    </citation>
    <scope>NUCLEOTIDE SEQUENCE</scope>
    <source>
        <strain evidence="3">CCM 7403</strain>
    </source>
</reference>
<keyword evidence="2" id="KW-0812">Transmembrane</keyword>
<evidence type="ECO:0000256" key="2">
    <source>
        <dbReference type="SAM" id="Phobius"/>
    </source>
</evidence>
<organism evidence="4 5">
    <name type="scientific">Nocardioides daphniae</name>
    <dbReference type="NCBI Taxonomy" id="402297"/>
    <lineage>
        <taxon>Bacteria</taxon>
        <taxon>Bacillati</taxon>
        <taxon>Actinomycetota</taxon>
        <taxon>Actinomycetes</taxon>
        <taxon>Propionibacteriales</taxon>
        <taxon>Nocardioidaceae</taxon>
        <taxon>Nocardioides</taxon>
    </lineage>
</organism>
<evidence type="ECO:0000313" key="6">
    <source>
        <dbReference type="Proteomes" id="UP000630594"/>
    </source>
</evidence>
<accession>A0A4P7UEJ4</accession>
<protein>
    <recommendedName>
        <fullName evidence="7">DUF2530 domain-containing protein</fullName>
    </recommendedName>
</protein>
<reference evidence="4 5" key="1">
    <citation type="journal article" date="2008" name="Int. J. Syst. Evol. Microbiol.">
        <title>Nocardioides daphniae sp. nov., isolated from Daphnia cucullata (Crustacea: Cladocera).</title>
        <authorList>
            <person name="Toth E.M."/>
            <person name="Keki Z."/>
            <person name="Homonnay Z.G."/>
            <person name="Borsodi A.K."/>
            <person name="Marialigeti K."/>
            <person name="Schumann P."/>
        </authorList>
    </citation>
    <scope>NUCLEOTIDE SEQUENCE [LARGE SCALE GENOMIC DNA]</scope>
    <source>
        <strain evidence="4 5">JCM 16608</strain>
    </source>
</reference>
<feature type="region of interest" description="Disordered" evidence="1">
    <location>
        <begin position="115"/>
        <end position="134"/>
    </location>
</feature>
<reference evidence="6" key="3">
    <citation type="journal article" date="2019" name="Int. J. Syst. Evol. Microbiol.">
        <title>The Global Catalogue of Microorganisms (GCM) 10K type strain sequencing project: providing services to taxonomists for standard genome sequencing and annotation.</title>
        <authorList>
            <consortium name="The Broad Institute Genomics Platform"/>
            <consortium name="The Broad Institute Genome Sequencing Center for Infectious Disease"/>
            <person name="Wu L."/>
            <person name="Ma J."/>
        </authorList>
    </citation>
    <scope>NUCLEOTIDE SEQUENCE [LARGE SCALE GENOMIC DNA]</scope>
    <source>
        <strain evidence="6">CCM 7403</strain>
    </source>
</reference>
<dbReference type="Proteomes" id="UP000297025">
    <property type="component" value="Chromosome"/>
</dbReference>
<name>A0A4P7UEJ4_9ACTN</name>
<feature type="transmembrane region" description="Helical" evidence="2">
    <location>
        <begin position="57"/>
        <end position="76"/>
    </location>
</feature>
<reference evidence="4" key="4">
    <citation type="submission" date="2019-03" db="EMBL/GenBank/DDBJ databases">
        <authorList>
            <person name="Huang Y."/>
        </authorList>
    </citation>
    <scope>NUCLEOTIDE SEQUENCE</scope>
    <source>
        <strain evidence="4">JCM 16608</strain>
    </source>
</reference>
<keyword evidence="2" id="KW-0472">Membrane</keyword>
<dbReference type="OrthoDB" id="3790651at2"/>
<keyword evidence="2" id="KW-1133">Transmembrane helix</keyword>
<proteinExistence type="predicted"/>
<dbReference type="AlphaFoldDB" id="A0A4P7UEJ4"/>
<evidence type="ECO:0000256" key="1">
    <source>
        <dbReference type="SAM" id="MobiDB-lite"/>
    </source>
</evidence>
<feature type="region of interest" description="Disordered" evidence="1">
    <location>
        <begin position="1"/>
        <end position="51"/>
    </location>
</feature>
<evidence type="ECO:0000313" key="3">
    <source>
        <dbReference type="EMBL" id="GGD23693.1"/>
    </source>
</evidence>
<evidence type="ECO:0000313" key="5">
    <source>
        <dbReference type="Proteomes" id="UP000297025"/>
    </source>
</evidence>
<reference evidence="3" key="2">
    <citation type="journal article" date="2014" name="Int. J. Syst. Evol. Microbiol.">
        <title>Complete genome of a new Firmicutes species belonging to the dominant human colonic microbiota ('Ruminococcus bicirculans') reveals two chromosomes and a selective capacity to utilize plant glucans.</title>
        <authorList>
            <consortium name="NISC Comparative Sequencing Program"/>
            <person name="Wegmann U."/>
            <person name="Louis P."/>
            <person name="Goesmann A."/>
            <person name="Henrissat B."/>
            <person name="Duncan S.H."/>
            <person name="Flint H.J."/>
        </authorList>
    </citation>
    <scope>NUCLEOTIDE SEQUENCE</scope>
    <source>
        <strain evidence="3">CCM 7403</strain>
    </source>
</reference>
<evidence type="ECO:0000313" key="4">
    <source>
        <dbReference type="EMBL" id="QCC77951.1"/>
    </source>
</evidence>
<dbReference type="EMBL" id="BMCK01000003">
    <property type="protein sequence ID" value="GGD23693.1"/>
    <property type="molecule type" value="Genomic_DNA"/>
</dbReference>